<dbReference type="Proteomes" id="UP000252415">
    <property type="component" value="Unassembled WGS sequence"/>
</dbReference>
<evidence type="ECO:0000313" key="2">
    <source>
        <dbReference type="Proteomes" id="UP000252415"/>
    </source>
</evidence>
<reference evidence="1 2" key="1">
    <citation type="submission" date="2018-07" db="EMBL/GenBank/DDBJ databases">
        <title>Genomic Encyclopedia of Type Strains, Phase III (KMG-III): the genomes of soil and plant-associated and newly described type strains.</title>
        <authorList>
            <person name="Whitman W."/>
        </authorList>
    </citation>
    <scope>NUCLEOTIDE SEQUENCE [LARGE SCALE GENOMIC DNA]</scope>
    <source>
        <strain evidence="1 2">CECT 7506</strain>
    </source>
</reference>
<dbReference type="OrthoDB" id="2970278at2"/>
<sequence>MILLVVILAISVIYVNTNYLFSPIFFPKGNIAQYDYSFTSFKKPVLIEAVKWDIDGNQKVIHYVTDEQEVKSLLMEFDKANKLEGYSNEKYLSEAPFPERGAEYNMNFKQVERWEGDIAQGRILINFTFFENNNVFDISGSYFYELTESFKGDILNVLSKTER</sequence>
<organism evidence="1 2">
    <name type="scientific">Paenibacillus prosopidis</name>
    <dbReference type="NCBI Taxonomy" id="630520"/>
    <lineage>
        <taxon>Bacteria</taxon>
        <taxon>Bacillati</taxon>
        <taxon>Bacillota</taxon>
        <taxon>Bacilli</taxon>
        <taxon>Bacillales</taxon>
        <taxon>Paenibacillaceae</taxon>
        <taxon>Paenibacillus</taxon>
    </lineage>
</organism>
<dbReference type="AlphaFoldDB" id="A0A368VIQ5"/>
<protein>
    <submittedName>
        <fullName evidence="1">Uncharacterized protein</fullName>
    </submittedName>
</protein>
<gene>
    <name evidence="1" type="ORF">DFP97_1436</name>
</gene>
<dbReference type="EMBL" id="QPJD01000043">
    <property type="protein sequence ID" value="RCW40084.1"/>
    <property type="molecule type" value="Genomic_DNA"/>
</dbReference>
<keyword evidence="2" id="KW-1185">Reference proteome</keyword>
<comment type="caution">
    <text evidence="1">The sequence shown here is derived from an EMBL/GenBank/DDBJ whole genome shotgun (WGS) entry which is preliminary data.</text>
</comment>
<accession>A0A368VIQ5</accession>
<proteinExistence type="predicted"/>
<name>A0A368VIQ5_9BACL</name>
<dbReference type="RefSeq" id="WP_114384286.1">
    <property type="nucleotide sequence ID" value="NZ_QPJD01000043.1"/>
</dbReference>
<evidence type="ECO:0000313" key="1">
    <source>
        <dbReference type="EMBL" id="RCW40084.1"/>
    </source>
</evidence>